<organism evidence="2 3">
    <name type="scientific">Glycocaulis albus</name>
    <dbReference type="NCBI Taxonomy" id="1382801"/>
    <lineage>
        <taxon>Bacteria</taxon>
        <taxon>Pseudomonadati</taxon>
        <taxon>Pseudomonadota</taxon>
        <taxon>Alphaproteobacteria</taxon>
        <taxon>Maricaulales</taxon>
        <taxon>Maricaulaceae</taxon>
        <taxon>Glycocaulis</taxon>
    </lineage>
</organism>
<protein>
    <recommendedName>
        <fullName evidence="1">Cell wall hydrolase SleB domain-containing protein</fullName>
    </recommendedName>
</protein>
<evidence type="ECO:0000259" key="1">
    <source>
        <dbReference type="Pfam" id="PF07486"/>
    </source>
</evidence>
<dbReference type="InterPro" id="IPR011105">
    <property type="entry name" value="Cell_wall_hydrolase_SleB"/>
</dbReference>
<feature type="domain" description="Cell wall hydrolase SleB" evidence="1">
    <location>
        <begin position="144"/>
        <end position="253"/>
    </location>
</feature>
<gene>
    <name evidence="2" type="ORF">GCM10007420_16090</name>
</gene>
<dbReference type="Proteomes" id="UP000648722">
    <property type="component" value="Unassembled WGS sequence"/>
</dbReference>
<keyword evidence="3" id="KW-1185">Reference proteome</keyword>
<dbReference type="Gene3D" id="1.10.10.2520">
    <property type="entry name" value="Cell wall hydrolase SleB, domain 1"/>
    <property type="match status" value="1"/>
</dbReference>
<dbReference type="Pfam" id="PF07486">
    <property type="entry name" value="Hydrolase_2"/>
    <property type="match status" value="1"/>
</dbReference>
<sequence>MGDMHTAHPNGKAEEEVCMAIATQLRSALSGFARLSGVAATIGLMSALPLVSGEMSARADNALWSSIAERYLDSALEGSWEEGEALFQTASFTIDASDSDMVPQVNGRSLDDLQTFDLSHLAMARDARRQQNCLAEAVYYEARGENLSGQMAVAEVVLNRVRHRAYPDNICGVVYQGSERQTGCQFSFACDGSTERAPRGRAWRQSQLVAKHAMLGFAPQVTRSATHFHTASVNPRWSSSLVQTRRIGYHIFYRMPNRAERDLIDRGV</sequence>
<proteinExistence type="predicted"/>
<accession>A0ABQ1XRE4</accession>
<dbReference type="EMBL" id="BMFS01000006">
    <property type="protein sequence ID" value="GGH00864.1"/>
    <property type="molecule type" value="Genomic_DNA"/>
</dbReference>
<name>A0ABQ1XRE4_9PROT</name>
<comment type="caution">
    <text evidence="2">The sequence shown here is derived from an EMBL/GenBank/DDBJ whole genome shotgun (WGS) entry which is preliminary data.</text>
</comment>
<dbReference type="InterPro" id="IPR042047">
    <property type="entry name" value="SleB_dom1"/>
</dbReference>
<reference evidence="3" key="1">
    <citation type="journal article" date="2019" name="Int. J. Syst. Evol. Microbiol.">
        <title>The Global Catalogue of Microorganisms (GCM) 10K type strain sequencing project: providing services to taxonomists for standard genome sequencing and annotation.</title>
        <authorList>
            <consortium name="The Broad Institute Genomics Platform"/>
            <consortium name="The Broad Institute Genome Sequencing Center for Infectious Disease"/>
            <person name="Wu L."/>
            <person name="Ma J."/>
        </authorList>
    </citation>
    <scope>NUCLEOTIDE SEQUENCE [LARGE SCALE GENOMIC DNA]</scope>
    <source>
        <strain evidence="3">CGMCC 1.12766</strain>
    </source>
</reference>
<evidence type="ECO:0000313" key="2">
    <source>
        <dbReference type="EMBL" id="GGH00864.1"/>
    </source>
</evidence>
<evidence type="ECO:0000313" key="3">
    <source>
        <dbReference type="Proteomes" id="UP000648722"/>
    </source>
</evidence>